<protein>
    <recommendedName>
        <fullName evidence="4">Xylanolytic transcriptional activator regulatory domain-containing protein</fullName>
    </recommendedName>
</protein>
<dbReference type="Proteomes" id="UP000184063">
    <property type="component" value="Unassembled WGS sequence"/>
</dbReference>
<dbReference type="InterPro" id="IPR007219">
    <property type="entry name" value="XnlR_reg_dom"/>
</dbReference>
<organism evidence="5 6">
    <name type="scientific">Aspergillus luchuensis (strain CBS 106.47)</name>
    <dbReference type="NCBI Taxonomy" id="1137211"/>
    <lineage>
        <taxon>Eukaryota</taxon>
        <taxon>Fungi</taxon>
        <taxon>Dikarya</taxon>
        <taxon>Ascomycota</taxon>
        <taxon>Pezizomycotina</taxon>
        <taxon>Eurotiomycetes</taxon>
        <taxon>Eurotiomycetidae</taxon>
        <taxon>Eurotiales</taxon>
        <taxon>Aspergillaceae</taxon>
        <taxon>Aspergillus</taxon>
        <taxon>Aspergillus subgen. Circumdati</taxon>
    </lineage>
</organism>
<keyword evidence="2" id="KW-0804">Transcription</keyword>
<dbReference type="GO" id="GO:0006351">
    <property type="term" value="P:DNA-templated transcription"/>
    <property type="evidence" value="ECO:0007669"/>
    <property type="project" value="InterPro"/>
</dbReference>
<dbReference type="PANTHER" id="PTHR46910:SF5">
    <property type="entry name" value="ZN(II)2CYS6 TRANSCRIPTION FACTOR (EUROFUNG)"/>
    <property type="match status" value="1"/>
</dbReference>
<accession>A0A1M3TF93</accession>
<dbReference type="OrthoDB" id="103819at2759"/>
<sequence>MPRVATIRYLGAADPRARGSEGSEPATLFVQHEVLVNISITEKSTMSSQSARETIQERRHRLSAKGVKYAKSRNQLQTDRVAHLEGLVDSLDKRFREVESRLAALQSPELNSRVQSVSNQNIITADPGRVEGYQAFEGDTSFASQSLHASNIAHITALSASIGNNTPDIEHSINHIRKSLYDSQELSKKGFYLSKSSQHAIQVEPIPATLITSLLRRMRARHPIFLSSYAISDLQVVEDLCRSVLSGPSRASVGQVASMHGVLFFVLKELIAMKDELCQRFDLTTHLDHCEKVFAATLETYDVLAVPSFENILALTMGHEVTVTQMVKAQGEAKPALYWTLVSAASTHCQSLGYHRETTYRNILSGKADNIRRLFWTVYVFDKNMALLLGRVSNMQGVKIDVRHPAISLDPGRRAWDESFIMGIRMAEFQDRIFTNLYNLATSIKDPSERTQLIQDLASDMEQWHSQLKQIDPEGVNNLQVFNMSRTNWDISFYSTLTMLLHASSTTGEKLQISSRCFNAARNGLLAHLNSFPQYQSSKLLSDGEYFNWILLFSSLTPFLVIFLHAISAKDIQSIELLTQVVRSFETFRKVSQGAERLYQICATFTNIAEKLLQSQQLSVGIYNEQEDSLRLPDTPGDTSMFHAEDLQNVLDMDNVDGATSLYATELLNEFLSGEPFLWNRFDLEVGNGQ</sequence>
<evidence type="ECO:0000256" key="3">
    <source>
        <dbReference type="ARBA" id="ARBA00023242"/>
    </source>
</evidence>
<dbReference type="InterPro" id="IPR050987">
    <property type="entry name" value="AtrR-like"/>
</dbReference>
<evidence type="ECO:0000256" key="1">
    <source>
        <dbReference type="ARBA" id="ARBA00023015"/>
    </source>
</evidence>
<dbReference type="EMBL" id="KV878243">
    <property type="protein sequence ID" value="OJZ85405.1"/>
    <property type="molecule type" value="Genomic_DNA"/>
</dbReference>
<evidence type="ECO:0000313" key="6">
    <source>
        <dbReference type="Proteomes" id="UP000184063"/>
    </source>
</evidence>
<dbReference type="Pfam" id="PF04082">
    <property type="entry name" value="Fungal_trans"/>
    <property type="match status" value="1"/>
</dbReference>
<evidence type="ECO:0000259" key="4">
    <source>
        <dbReference type="SMART" id="SM00906"/>
    </source>
</evidence>
<name>A0A1M3TF93_ASPLC</name>
<keyword evidence="1" id="KW-0805">Transcription regulation</keyword>
<dbReference type="GO" id="GO:0008270">
    <property type="term" value="F:zinc ion binding"/>
    <property type="evidence" value="ECO:0007669"/>
    <property type="project" value="InterPro"/>
</dbReference>
<dbReference type="VEuPathDB" id="FungiDB:ASPFODRAFT_62051"/>
<keyword evidence="3" id="KW-0539">Nucleus</keyword>
<dbReference type="CDD" id="cd12148">
    <property type="entry name" value="fungal_TF_MHR"/>
    <property type="match status" value="1"/>
</dbReference>
<dbReference type="AlphaFoldDB" id="A0A1M3TF93"/>
<dbReference type="SMART" id="SM00906">
    <property type="entry name" value="Fungal_trans"/>
    <property type="match status" value="1"/>
</dbReference>
<gene>
    <name evidence="5" type="ORF">ASPFODRAFT_62051</name>
</gene>
<feature type="domain" description="Xylanolytic transcriptional activator regulatory" evidence="4">
    <location>
        <begin position="338"/>
        <end position="411"/>
    </location>
</feature>
<dbReference type="GO" id="GO:0003677">
    <property type="term" value="F:DNA binding"/>
    <property type="evidence" value="ECO:0007669"/>
    <property type="project" value="InterPro"/>
</dbReference>
<dbReference type="PANTHER" id="PTHR46910">
    <property type="entry name" value="TRANSCRIPTION FACTOR PDR1"/>
    <property type="match status" value="1"/>
</dbReference>
<reference evidence="6" key="1">
    <citation type="journal article" date="2017" name="Genome Biol.">
        <title>Comparative genomics reveals high biological diversity and specific adaptations in the industrially and medically important fungal genus Aspergillus.</title>
        <authorList>
            <person name="de Vries R.P."/>
            <person name="Riley R."/>
            <person name="Wiebenga A."/>
            <person name="Aguilar-Osorio G."/>
            <person name="Amillis S."/>
            <person name="Uchima C.A."/>
            <person name="Anderluh G."/>
            <person name="Asadollahi M."/>
            <person name="Askin M."/>
            <person name="Barry K."/>
            <person name="Battaglia E."/>
            <person name="Bayram O."/>
            <person name="Benocci T."/>
            <person name="Braus-Stromeyer S.A."/>
            <person name="Caldana C."/>
            <person name="Canovas D."/>
            <person name="Cerqueira G.C."/>
            <person name="Chen F."/>
            <person name="Chen W."/>
            <person name="Choi C."/>
            <person name="Clum A."/>
            <person name="Dos Santos R.A."/>
            <person name="Damasio A.R."/>
            <person name="Diallinas G."/>
            <person name="Emri T."/>
            <person name="Fekete E."/>
            <person name="Flipphi M."/>
            <person name="Freyberg S."/>
            <person name="Gallo A."/>
            <person name="Gournas C."/>
            <person name="Habgood R."/>
            <person name="Hainaut M."/>
            <person name="Harispe M.L."/>
            <person name="Henrissat B."/>
            <person name="Hilden K.S."/>
            <person name="Hope R."/>
            <person name="Hossain A."/>
            <person name="Karabika E."/>
            <person name="Karaffa L."/>
            <person name="Karanyi Z."/>
            <person name="Krasevec N."/>
            <person name="Kuo A."/>
            <person name="Kusch H."/>
            <person name="LaButti K."/>
            <person name="Lagendijk E.L."/>
            <person name="Lapidus A."/>
            <person name="Levasseur A."/>
            <person name="Lindquist E."/>
            <person name="Lipzen A."/>
            <person name="Logrieco A.F."/>
            <person name="MacCabe A."/>
            <person name="Maekelae M.R."/>
            <person name="Malavazi I."/>
            <person name="Melin P."/>
            <person name="Meyer V."/>
            <person name="Mielnichuk N."/>
            <person name="Miskei M."/>
            <person name="Molnar A.P."/>
            <person name="Mule G."/>
            <person name="Ngan C.Y."/>
            <person name="Orejas M."/>
            <person name="Orosz E."/>
            <person name="Ouedraogo J.P."/>
            <person name="Overkamp K.M."/>
            <person name="Park H.-S."/>
            <person name="Perrone G."/>
            <person name="Piumi F."/>
            <person name="Punt P.J."/>
            <person name="Ram A.F."/>
            <person name="Ramon A."/>
            <person name="Rauscher S."/>
            <person name="Record E."/>
            <person name="Riano-Pachon D.M."/>
            <person name="Robert V."/>
            <person name="Roehrig J."/>
            <person name="Ruller R."/>
            <person name="Salamov A."/>
            <person name="Salih N.S."/>
            <person name="Samson R.A."/>
            <person name="Sandor E."/>
            <person name="Sanguinetti M."/>
            <person name="Schuetze T."/>
            <person name="Sepcic K."/>
            <person name="Shelest E."/>
            <person name="Sherlock G."/>
            <person name="Sophianopoulou V."/>
            <person name="Squina F.M."/>
            <person name="Sun H."/>
            <person name="Susca A."/>
            <person name="Todd R.B."/>
            <person name="Tsang A."/>
            <person name="Unkles S.E."/>
            <person name="van de Wiele N."/>
            <person name="van Rossen-Uffink D."/>
            <person name="Oliveira J.V."/>
            <person name="Vesth T.C."/>
            <person name="Visser J."/>
            <person name="Yu J.-H."/>
            <person name="Zhou M."/>
            <person name="Andersen M.R."/>
            <person name="Archer D.B."/>
            <person name="Baker S.E."/>
            <person name="Benoit I."/>
            <person name="Brakhage A.A."/>
            <person name="Braus G.H."/>
            <person name="Fischer R."/>
            <person name="Frisvad J.C."/>
            <person name="Goldman G.H."/>
            <person name="Houbraken J."/>
            <person name="Oakley B."/>
            <person name="Pocsi I."/>
            <person name="Scazzocchio C."/>
            <person name="Seiboth B."/>
            <person name="vanKuyk P.A."/>
            <person name="Wortman J."/>
            <person name="Dyer P.S."/>
            <person name="Grigoriev I.V."/>
        </authorList>
    </citation>
    <scope>NUCLEOTIDE SEQUENCE [LARGE SCALE GENOMIC DNA]</scope>
    <source>
        <strain evidence="6">CBS 106.47</strain>
    </source>
</reference>
<evidence type="ECO:0000256" key="2">
    <source>
        <dbReference type="ARBA" id="ARBA00023163"/>
    </source>
</evidence>
<proteinExistence type="predicted"/>
<evidence type="ECO:0000313" key="5">
    <source>
        <dbReference type="EMBL" id="OJZ85405.1"/>
    </source>
</evidence>
<dbReference type="GO" id="GO:0003700">
    <property type="term" value="F:DNA-binding transcription factor activity"/>
    <property type="evidence" value="ECO:0007669"/>
    <property type="project" value="InterPro"/>
</dbReference>